<evidence type="ECO:0000259" key="9">
    <source>
        <dbReference type="Pfam" id="PF06144"/>
    </source>
</evidence>
<dbReference type="InterPro" id="IPR027417">
    <property type="entry name" value="P-loop_NTPase"/>
</dbReference>
<accession>A0A1F8ES08</accession>
<feature type="domain" description="DNA polymerase III delta N-terminal" evidence="9">
    <location>
        <begin position="4"/>
        <end position="78"/>
    </location>
</feature>
<dbReference type="SUPFAM" id="SSF52540">
    <property type="entry name" value="P-loop containing nucleoside triphosphate hydrolases"/>
    <property type="match status" value="1"/>
</dbReference>
<evidence type="ECO:0000256" key="8">
    <source>
        <dbReference type="ARBA" id="ARBA00049244"/>
    </source>
</evidence>
<dbReference type="Gene3D" id="1.20.272.10">
    <property type="match status" value="1"/>
</dbReference>
<dbReference type="GO" id="GO:0009360">
    <property type="term" value="C:DNA polymerase III complex"/>
    <property type="evidence" value="ECO:0007669"/>
    <property type="project" value="InterPro"/>
</dbReference>
<comment type="catalytic activity">
    <reaction evidence="8">
        <text>DNA(n) + a 2'-deoxyribonucleoside 5'-triphosphate = DNA(n+1) + diphosphate</text>
        <dbReference type="Rhea" id="RHEA:22508"/>
        <dbReference type="Rhea" id="RHEA-COMP:17339"/>
        <dbReference type="Rhea" id="RHEA-COMP:17340"/>
        <dbReference type="ChEBI" id="CHEBI:33019"/>
        <dbReference type="ChEBI" id="CHEBI:61560"/>
        <dbReference type="ChEBI" id="CHEBI:173112"/>
        <dbReference type="EC" id="2.7.7.7"/>
    </reaction>
</comment>
<dbReference type="Proteomes" id="UP000177507">
    <property type="component" value="Unassembled WGS sequence"/>
</dbReference>
<dbReference type="PANTHER" id="PTHR34388">
    <property type="entry name" value="DNA POLYMERASE III SUBUNIT DELTA"/>
    <property type="match status" value="1"/>
</dbReference>
<keyword evidence="3" id="KW-0808">Transferase</keyword>
<evidence type="ECO:0000313" key="11">
    <source>
        <dbReference type="EMBL" id="OGN03655.1"/>
    </source>
</evidence>
<evidence type="ECO:0000256" key="6">
    <source>
        <dbReference type="ARBA" id="ARBA00022932"/>
    </source>
</evidence>
<keyword evidence="6" id="KW-0239">DNA-directed DNA polymerase</keyword>
<evidence type="ECO:0000259" key="10">
    <source>
        <dbReference type="Pfam" id="PF21694"/>
    </source>
</evidence>
<evidence type="ECO:0000256" key="2">
    <source>
        <dbReference type="ARBA" id="ARBA00017703"/>
    </source>
</evidence>
<evidence type="ECO:0000256" key="1">
    <source>
        <dbReference type="ARBA" id="ARBA00012417"/>
    </source>
</evidence>
<dbReference type="GO" id="GO:0003677">
    <property type="term" value="F:DNA binding"/>
    <property type="evidence" value="ECO:0007669"/>
    <property type="project" value="InterPro"/>
</dbReference>
<feature type="domain" description="DNA polymerase III delta subunit-like C-terminal" evidence="10">
    <location>
        <begin position="205"/>
        <end position="312"/>
    </location>
</feature>
<dbReference type="GO" id="GO:0006261">
    <property type="term" value="P:DNA-templated DNA replication"/>
    <property type="evidence" value="ECO:0007669"/>
    <property type="project" value="TreeGrafter"/>
</dbReference>
<dbReference type="SUPFAM" id="SSF48019">
    <property type="entry name" value="post-AAA+ oligomerization domain-like"/>
    <property type="match status" value="1"/>
</dbReference>
<evidence type="ECO:0000256" key="5">
    <source>
        <dbReference type="ARBA" id="ARBA00022705"/>
    </source>
</evidence>
<reference evidence="11 12" key="1">
    <citation type="journal article" date="2016" name="Nat. Commun.">
        <title>Thousands of microbial genomes shed light on interconnected biogeochemical processes in an aquifer system.</title>
        <authorList>
            <person name="Anantharaman K."/>
            <person name="Brown C.T."/>
            <person name="Hug L.A."/>
            <person name="Sharon I."/>
            <person name="Castelle C.J."/>
            <person name="Probst A.J."/>
            <person name="Thomas B.C."/>
            <person name="Singh A."/>
            <person name="Wilkins M.J."/>
            <person name="Karaoz U."/>
            <person name="Brodie E.L."/>
            <person name="Williams K.H."/>
            <person name="Hubbard S.S."/>
            <person name="Banfield J.F."/>
        </authorList>
    </citation>
    <scope>NUCLEOTIDE SEQUENCE [LARGE SCALE GENOMIC DNA]</scope>
</reference>
<evidence type="ECO:0000313" key="12">
    <source>
        <dbReference type="Proteomes" id="UP000177507"/>
    </source>
</evidence>
<dbReference type="InterPro" id="IPR048466">
    <property type="entry name" value="DNA_pol3_delta-like_C"/>
</dbReference>
<gene>
    <name evidence="11" type="ORF">A2831_02105</name>
</gene>
<dbReference type="Gene3D" id="1.10.8.60">
    <property type="match status" value="1"/>
</dbReference>
<keyword evidence="4" id="KW-0548">Nucleotidyltransferase</keyword>
<dbReference type="InterPro" id="IPR008921">
    <property type="entry name" value="DNA_pol3_clamp-load_cplx_C"/>
</dbReference>
<dbReference type="InterPro" id="IPR005790">
    <property type="entry name" value="DNA_polIII_delta"/>
</dbReference>
<dbReference type="AlphaFoldDB" id="A0A1F8ES08"/>
<dbReference type="STRING" id="1802668.A2831_02105"/>
<dbReference type="Pfam" id="PF06144">
    <property type="entry name" value="DNA_pol3_delta"/>
    <property type="match status" value="1"/>
</dbReference>
<comment type="caution">
    <text evidence="11">The sequence shown here is derived from an EMBL/GenBank/DDBJ whole genome shotgun (WGS) entry which is preliminary data.</text>
</comment>
<sequence>MIIFLYGKDGYRLKQSLDKIIGEYKKKYADGVNFSILDAEDGISKELLAKLENLVKTTSFFNEKRLVIIKNPFLIGKELAALIKKWGLAEDKERILVCVERQSEGELNKKDKGLYALLVAESSIIKNVEPLDDRRLESWITKEAAGRNIKIEPAAIKKLIYSTGYDSWQIGNEIDKLAAYKYSAGNNTVSIADVIALVAPKEDLNIFRMVDVVINKNRLLTARALHDHIESGADPYYIFSMITYQFRNLLRVKDLAKNAVPYAGIIKKTNLNPYVVKKTLDQCKKYELTELKNIFRDLAAMDVAVKDGEAEMVDGLYRFALAL</sequence>
<evidence type="ECO:0000256" key="7">
    <source>
        <dbReference type="ARBA" id="ARBA00034754"/>
    </source>
</evidence>
<dbReference type="PANTHER" id="PTHR34388:SF1">
    <property type="entry name" value="DNA POLYMERASE III SUBUNIT DELTA"/>
    <property type="match status" value="1"/>
</dbReference>
<organism evidence="11 12">
    <name type="scientific">Candidatus Yanofskybacteria bacterium RIFCSPHIGHO2_01_FULL_44_17</name>
    <dbReference type="NCBI Taxonomy" id="1802668"/>
    <lineage>
        <taxon>Bacteria</taxon>
        <taxon>Candidatus Yanofskyibacteriota</taxon>
    </lineage>
</organism>
<protein>
    <recommendedName>
        <fullName evidence="2">DNA polymerase III subunit delta</fullName>
        <ecNumber evidence="1">2.7.7.7</ecNumber>
    </recommendedName>
</protein>
<dbReference type="Pfam" id="PF21694">
    <property type="entry name" value="DNA_pol3_delta_C"/>
    <property type="match status" value="1"/>
</dbReference>
<dbReference type="Gene3D" id="3.40.50.300">
    <property type="entry name" value="P-loop containing nucleotide triphosphate hydrolases"/>
    <property type="match status" value="1"/>
</dbReference>
<dbReference type="NCBIfam" id="TIGR01128">
    <property type="entry name" value="holA"/>
    <property type="match status" value="1"/>
</dbReference>
<dbReference type="EMBL" id="MGJI01000031">
    <property type="protein sequence ID" value="OGN03655.1"/>
    <property type="molecule type" value="Genomic_DNA"/>
</dbReference>
<name>A0A1F8ES08_9BACT</name>
<dbReference type="InterPro" id="IPR010372">
    <property type="entry name" value="DNA_pol3_delta_N"/>
</dbReference>
<keyword evidence="5" id="KW-0235">DNA replication</keyword>
<dbReference type="GO" id="GO:0003887">
    <property type="term" value="F:DNA-directed DNA polymerase activity"/>
    <property type="evidence" value="ECO:0007669"/>
    <property type="project" value="UniProtKB-KW"/>
</dbReference>
<dbReference type="EC" id="2.7.7.7" evidence="1"/>
<evidence type="ECO:0000256" key="4">
    <source>
        <dbReference type="ARBA" id="ARBA00022695"/>
    </source>
</evidence>
<proteinExistence type="inferred from homology"/>
<evidence type="ECO:0000256" key="3">
    <source>
        <dbReference type="ARBA" id="ARBA00022679"/>
    </source>
</evidence>
<comment type="similarity">
    <text evidence="7">Belongs to the DNA polymerase HolA subunit family.</text>
</comment>